<feature type="compositionally biased region" description="Polar residues" evidence="1">
    <location>
        <begin position="31"/>
        <end position="41"/>
    </location>
</feature>
<proteinExistence type="predicted"/>
<organism evidence="2 3">
    <name type="scientific">Hymenobacter ginkgonis</name>
    <dbReference type="NCBI Taxonomy" id="2682976"/>
    <lineage>
        <taxon>Bacteria</taxon>
        <taxon>Pseudomonadati</taxon>
        <taxon>Bacteroidota</taxon>
        <taxon>Cytophagia</taxon>
        <taxon>Cytophagales</taxon>
        <taxon>Hymenobacteraceae</taxon>
        <taxon>Hymenobacter</taxon>
    </lineage>
</organism>
<dbReference type="EMBL" id="WQKZ01000002">
    <property type="protein sequence ID" value="MVN76154.1"/>
    <property type="molecule type" value="Genomic_DNA"/>
</dbReference>
<comment type="caution">
    <text evidence="2">The sequence shown here is derived from an EMBL/GenBank/DDBJ whole genome shotgun (WGS) entry which is preliminary data.</text>
</comment>
<evidence type="ECO:0000256" key="1">
    <source>
        <dbReference type="SAM" id="MobiDB-lite"/>
    </source>
</evidence>
<dbReference type="AlphaFoldDB" id="A0A7K1TCL4"/>
<name>A0A7K1TCL4_9BACT</name>
<feature type="region of interest" description="Disordered" evidence="1">
    <location>
        <begin position="29"/>
        <end position="86"/>
    </location>
</feature>
<evidence type="ECO:0000313" key="2">
    <source>
        <dbReference type="EMBL" id="MVN76154.1"/>
    </source>
</evidence>
<feature type="compositionally biased region" description="Basic and acidic residues" evidence="1">
    <location>
        <begin position="55"/>
        <end position="68"/>
    </location>
</feature>
<reference evidence="2 3" key="1">
    <citation type="submission" date="2019-12" db="EMBL/GenBank/DDBJ databases">
        <title>Hymenobacter sp. HMF4947 Genome sequencing and assembly.</title>
        <authorList>
            <person name="Kang H."/>
            <person name="Cha I."/>
            <person name="Kim H."/>
            <person name="Joh K."/>
        </authorList>
    </citation>
    <scope>NUCLEOTIDE SEQUENCE [LARGE SCALE GENOMIC DNA]</scope>
    <source>
        <strain evidence="2 3">HMF4947</strain>
    </source>
</reference>
<dbReference type="RefSeq" id="WP_157563760.1">
    <property type="nucleotide sequence ID" value="NZ_WQKZ01000002.1"/>
</dbReference>
<dbReference type="Proteomes" id="UP000441336">
    <property type="component" value="Unassembled WGS sequence"/>
</dbReference>
<protein>
    <submittedName>
        <fullName evidence="2">3-oxoacyl-ACP synthase</fullName>
    </submittedName>
</protein>
<accession>A0A7K1TCL4</accession>
<evidence type="ECO:0000313" key="3">
    <source>
        <dbReference type="Proteomes" id="UP000441336"/>
    </source>
</evidence>
<keyword evidence="3" id="KW-1185">Reference proteome</keyword>
<gene>
    <name evidence="2" type="ORF">GO988_07440</name>
</gene>
<sequence>MPSPKIALHAACLAYVQLRLDAARAGMAAAQESSNSETKSSAGDKYETSRAMAQQERDRHAAQLHEAQKLLADMQKLNPELPSDTVRPGALAATSLGLFYISIGAGKLTSAEGQEFLAVSPGAPVAAALSGKRAGETVVFNGKPVQVVAVS</sequence>